<feature type="domain" description="Helicase ATP-binding" evidence="5">
    <location>
        <begin position="12"/>
        <end position="183"/>
    </location>
</feature>
<dbReference type="GO" id="GO:0016787">
    <property type="term" value="F:hydrolase activity"/>
    <property type="evidence" value="ECO:0007669"/>
    <property type="project" value="UniProtKB-KW"/>
</dbReference>
<keyword evidence="2" id="KW-0378">Hydrolase</keyword>
<dbReference type="InterPro" id="IPR001650">
    <property type="entry name" value="Helicase_C-like"/>
</dbReference>
<evidence type="ECO:0000313" key="8">
    <source>
        <dbReference type="Proteomes" id="UP000192639"/>
    </source>
</evidence>
<reference evidence="7 8" key="1">
    <citation type="journal article" date="2017" name="Environ. Microbiol.">
        <title>Decay of the glycolytic pathway and adaptation to intranuclear parasitism within Enterocytozoonidae microsporidia.</title>
        <authorList>
            <person name="Wiredu Boakye D."/>
            <person name="Jaroenlak P."/>
            <person name="Prachumwat A."/>
            <person name="Williams T.A."/>
            <person name="Bateman K.S."/>
            <person name="Itsathitphaisarn O."/>
            <person name="Sritunyalucksana K."/>
            <person name="Paszkiewicz K.H."/>
            <person name="Moore K.A."/>
            <person name="Stentiford G.D."/>
            <person name="Williams B.A."/>
        </authorList>
    </citation>
    <scope>NUCLEOTIDE SEQUENCE [LARGE SCALE GENOMIC DNA]</scope>
    <source>
        <strain evidence="7 8">GB1</strain>
    </source>
</reference>
<evidence type="ECO:0000259" key="6">
    <source>
        <dbReference type="PROSITE" id="PS51194"/>
    </source>
</evidence>
<dbReference type="PANTHER" id="PTHR18934:SF99">
    <property type="entry name" value="ATP-DEPENDENT RNA HELICASE DHX37-RELATED"/>
    <property type="match status" value="1"/>
</dbReference>
<dbReference type="GO" id="GO:0004386">
    <property type="term" value="F:helicase activity"/>
    <property type="evidence" value="ECO:0007669"/>
    <property type="project" value="UniProtKB-KW"/>
</dbReference>
<evidence type="ECO:0000259" key="5">
    <source>
        <dbReference type="PROSITE" id="PS51192"/>
    </source>
</evidence>
<dbReference type="InterPro" id="IPR011545">
    <property type="entry name" value="DEAD/DEAH_box_helicase_dom"/>
</dbReference>
<keyword evidence="1" id="KW-0547">Nucleotide-binding</keyword>
<proteinExistence type="predicted"/>
<dbReference type="InterPro" id="IPR014001">
    <property type="entry name" value="Helicase_ATP-bd"/>
</dbReference>
<sequence length="656" mass="76761">MNEIYYQKNDFLDVFRNNTVIIVTGDTGCGKTTMIPQFIYDHYSSVSSRIFMIGVTQPRRLAAVSIASRIHDMVACRSIDNAVGHKIMYENNVNRDTRIKIMTEGVLLKELYRNCLLMAYDTIVLDEVHERSTNIEIVVIFLAQIVKRRKQMSKELKVVLMSATMNKNRFAEIFAEDSVGYFHVQHIKHKVSLFYDDKPIDDYLRGIYRKLAYIFRTESTARRPENDPSDYTDKDGYTYPRKRKQIMERQHKSILVFLPGKSDIYRLKAMLDQFSHLAEILPLHSGMTWEEQQKIYDTRIRKIILSTNIAETSITVPDVFYVIDSGLVKHKHVVGNVVQYKITFVSKQNAIQRMGRAGRTGPGVCHRLYSGIQYDSFEDEIQPQYTREKFNEILFVLHSFGINHVDKTVKKYFSVEQDDLLAAYEDLVASGILVMNDGKIDVVNRSLYNYPLDSFHSFTIYRATKMIKNENVLNMVIVAVCFLQNALEITQNTLDLLYSGSSDFIRFLYIFTKFRQSQNRRDWAAQYQLGYNRLTEIEKLCEYLYRMVQMDRHSLNCTLEISINPNDLESFSKFILYVYKDNIAKRAGDVYVWKDHNLYRDQYGVNLKNAKYVIFDGIQQMGSKKYMKNTAKIDTEWLDIQKKMMDEKDAKRNEQG</sequence>
<dbReference type="GO" id="GO:0005524">
    <property type="term" value="F:ATP binding"/>
    <property type="evidence" value="ECO:0007669"/>
    <property type="project" value="UniProtKB-KW"/>
</dbReference>
<dbReference type="SUPFAM" id="SSF52540">
    <property type="entry name" value="P-loop containing nucleoside triphosphate hydrolases"/>
    <property type="match status" value="1"/>
</dbReference>
<dbReference type="PROSITE" id="PS51194">
    <property type="entry name" value="HELICASE_CTER"/>
    <property type="match status" value="1"/>
</dbReference>
<dbReference type="InterPro" id="IPR027417">
    <property type="entry name" value="P-loop_NTPase"/>
</dbReference>
<dbReference type="OrthoDB" id="10253254at2759"/>
<gene>
    <name evidence="7" type="primary">YK99</name>
    <name evidence="7" type="ORF">ECANGB1_902</name>
</gene>
<dbReference type="PANTHER" id="PTHR18934">
    <property type="entry name" value="ATP-DEPENDENT RNA HELICASE"/>
    <property type="match status" value="1"/>
</dbReference>
<dbReference type="Pfam" id="PF00270">
    <property type="entry name" value="DEAD"/>
    <property type="match status" value="1"/>
</dbReference>
<evidence type="ECO:0000256" key="3">
    <source>
        <dbReference type="ARBA" id="ARBA00022806"/>
    </source>
</evidence>
<name>A0A1Y1S770_9MICR</name>
<evidence type="ECO:0000313" key="7">
    <source>
        <dbReference type="EMBL" id="ORD94308.1"/>
    </source>
</evidence>
<keyword evidence="3" id="KW-0347">Helicase</keyword>
<accession>A0A1Y1S770</accession>
<dbReference type="SMART" id="SM00487">
    <property type="entry name" value="DEXDc"/>
    <property type="match status" value="1"/>
</dbReference>
<dbReference type="GO" id="GO:0003723">
    <property type="term" value="F:RNA binding"/>
    <property type="evidence" value="ECO:0007669"/>
    <property type="project" value="TreeGrafter"/>
</dbReference>
<evidence type="ECO:0000256" key="1">
    <source>
        <dbReference type="ARBA" id="ARBA00022741"/>
    </source>
</evidence>
<evidence type="ECO:0000256" key="2">
    <source>
        <dbReference type="ARBA" id="ARBA00022801"/>
    </source>
</evidence>
<dbReference type="EMBL" id="LWDP01000025">
    <property type="protein sequence ID" value="ORD94308.1"/>
    <property type="molecule type" value="Genomic_DNA"/>
</dbReference>
<organism evidence="7 8">
    <name type="scientific">Enterospora canceri</name>
    <dbReference type="NCBI Taxonomy" id="1081671"/>
    <lineage>
        <taxon>Eukaryota</taxon>
        <taxon>Fungi</taxon>
        <taxon>Fungi incertae sedis</taxon>
        <taxon>Microsporidia</taxon>
        <taxon>Enterocytozoonidae</taxon>
        <taxon>Enterospora</taxon>
    </lineage>
</organism>
<dbReference type="CDD" id="cd17917">
    <property type="entry name" value="DEXHc_RHA-like"/>
    <property type="match status" value="1"/>
</dbReference>
<evidence type="ECO:0000256" key="4">
    <source>
        <dbReference type="ARBA" id="ARBA00022840"/>
    </source>
</evidence>
<dbReference type="VEuPathDB" id="MicrosporidiaDB:ECANGB1_902"/>
<dbReference type="PROSITE" id="PS51192">
    <property type="entry name" value="HELICASE_ATP_BIND_1"/>
    <property type="match status" value="1"/>
</dbReference>
<dbReference type="CDD" id="cd18791">
    <property type="entry name" value="SF2_C_RHA"/>
    <property type="match status" value="1"/>
</dbReference>
<comment type="caution">
    <text evidence="7">The sequence shown here is derived from an EMBL/GenBank/DDBJ whole genome shotgun (WGS) entry which is preliminary data.</text>
</comment>
<dbReference type="Pfam" id="PF00271">
    <property type="entry name" value="Helicase_C"/>
    <property type="match status" value="1"/>
</dbReference>
<keyword evidence="4" id="KW-0067">ATP-binding</keyword>
<dbReference type="Gene3D" id="3.40.50.300">
    <property type="entry name" value="P-loop containing nucleotide triphosphate hydrolases"/>
    <property type="match status" value="2"/>
</dbReference>
<protein>
    <submittedName>
        <fullName evidence="7">YK99</fullName>
    </submittedName>
</protein>
<keyword evidence="8" id="KW-1185">Reference proteome</keyword>
<dbReference type="AlphaFoldDB" id="A0A1Y1S770"/>
<feature type="domain" description="Helicase C-terminal" evidence="6">
    <location>
        <begin position="242"/>
        <end position="401"/>
    </location>
</feature>
<dbReference type="SMART" id="SM00490">
    <property type="entry name" value="HELICc"/>
    <property type="match status" value="1"/>
</dbReference>
<dbReference type="Proteomes" id="UP000192639">
    <property type="component" value="Unassembled WGS sequence"/>
</dbReference>